<dbReference type="Proteomes" id="UP001152531">
    <property type="component" value="Unassembled WGS sequence"/>
</dbReference>
<comment type="caution">
    <text evidence="1">The sequence shown here is derived from an EMBL/GenBank/DDBJ whole genome shotgun (WGS) entry which is preliminary data.</text>
</comment>
<proteinExistence type="predicted"/>
<protein>
    <submittedName>
        <fullName evidence="1">Protein Pal1p</fullName>
    </submittedName>
</protein>
<organism evidence="1 2">
    <name type="scientific">[Candida] jaroonii</name>
    <dbReference type="NCBI Taxonomy" id="467808"/>
    <lineage>
        <taxon>Eukaryota</taxon>
        <taxon>Fungi</taxon>
        <taxon>Dikarya</taxon>
        <taxon>Ascomycota</taxon>
        <taxon>Saccharomycotina</taxon>
        <taxon>Pichiomycetes</taxon>
        <taxon>Debaryomycetaceae</taxon>
        <taxon>Yamadazyma</taxon>
    </lineage>
</organism>
<reference evidence="1" key="1">
    <citation type="submission" date="2022-06" db="EMBL/GenBank/DDBJ databases">
        <authorList>
            <person name="Legras J.-L."/>
            <person name="Devillers H."/>
            <person name="Grondin C."/>
        </authorList>
    </citation>
    <scope>NUCLEOTIDE SEQUENCE</scope>
    <source>
        <strain evidence="1">CLIB 1444</strain>
    </source>
</reference>
<dbReference type="EMBL" id="CALSDN010000003">
    <property type="protein sequence ID" value="CAH6720125.1"/>
    <property type="molecule type" value="Genomic_DNA"/>
</dbReference>
<keyword evidence="2" id="KW-1185">Reference proteome</keyword>
<sequence>MYQQPNHSYHSTESLRRLSSNNPFRNVSNSSNNSETRYTNSNGTNLVKSPNSNFDSWVAKNKQLIDDENEELDENLNNYLLLDEDYSKPQFPPKPVRANSDSSVKMSSNNPFAKVLNEDYVHHRDPPPVPKTAPSRPPKSALPPPSYEEAAGKEGKKEYPREKSSSQSRSDRSDRPERPERHRSERERSDRDRSDRDRSERGERRTHRSHSDSRSDRHKSSHRSRSDKDKDKRKSKKPEPAKSKNLDTIDKLDVTAFFGGGFHHDGPFDACAPHRNKNVKAAPVMAFPVDGPNNSIKGVANVDKDEQMNLAFGNYNDQNEIIGRKISIKKKLTSKSSDDLPYQPKIVKSNGYDYNNNGEEHSSLYVPKQNPSVINFDANMKSEPVHGPATAGLGSSTFLDGAPAPKQDDYLSPSSNGLGRKKSLVQRLRKNSGNELLSRSSNDYLESSNTSTSFEESGNSLIRRVKSLKVGRRER</sequence>
<accession>A0ACA9Y5T4</accession>
<evidence type="ECO:0000313" key="1">
    <source>
        <dbReference type="EMBL" id="CAH6720125.1"/>
    </source>
</evidence>
<name>A0ACA9Y5T4_9ASCO</name>
<gene>
    <name evidence="1" type="ORF">CLIB1444_03S04984</name>
</gene>
<evidence type="ECO:0000313" key="2">
    <source>
        <dbReference type="Proteomes" id="UP001152531"/>
    </source>
</evidence>